<organism evidence="1 2">
    <name type="scientific">Crepidotus variabilis</name>
    <dbReference type="NCBI Taxonomy" id="179855"/>
    <lineage>
        <taxon>Eukaryota</taxon>
        <taxon>Fungi</taxon>
        <taxon>Dikarya</taxon>
        <taxon>Basidiomycota</taxon>
        <taxon>Agaricomycotina</taxon>
        <taxon>Agaricomycetes</taxon>
        <taxon>Agaricomycetidae</taxon>
        <taxon>Agaricales</taxon>
        <taxon>Agaricineae</taxon>
        <taxon>Crepidotaceae</taxon>
        <taxon>Crepidotus</taxon>
    </lineage>
</organism>
<name>A0A9P6ELE8_9AGAR</name>
<proteinExistence type="predicted"/>
<dbReference type="EMBL" id="MU157836">
    <property type="protein sequence ID" value="KAF9531217.1"/>
    <property type="molecule type" value="Genomic_DNA"/>
</dbReference>
<dbReference type="AlphaFoldDB" id="A0A9P6ELE8"/>
<protein>
    <submittedName>
        <fullName evidence="1">Uncharacterized protein</fullName>
    </submittedName>
</protein>
<sequence>MGRLSKYNRRRSAVHPLPANRSRTHAWIYHLGAYSSLGITLATYNGFYTGSLVCPDFVYEGSNCGAGACSCASERDHMICSILTSYFHYASARRPVTASPRPIQLFYFISHPPSP</sequence>
<keyword evidence="2" id="KW-1185">Reference proteome</keyword>
<comment type="caution">
    <text evidence="1">The sequence shown here is derived from an EMBL/GenBank/DDBJ whole genome shotgun (WGS) entry which is preliminary data.</text>
</comment>
<accession>A0A9P6ELE8</accession>
<dbReference type="Proteomes" id="UP000807306">
    <property type="component" value="Unassembled WGS sequence"/>
</dbReference>
<reference evidence="1" key="1">
    <citation type="submission" date="2020-11" db="EMBL/GenBank/DDBJ databases">
        <authorList>
            <consortium name="DOE Joint Genome Institute"/>
            <person name="Ahrendt S."/>
            <person name="Riley R."/>
            <person name="Andreopoulos W."/>
            <person name="Labutti K."/>
            <person name="Pangilinan J."/>
            <person name="Ruiz-Duenas F.J."/>
            <person name="Barrasa J.M."/>
            <person name="Sanchez-Garcia M."/>
            <person name="Camarero S."/>
            <person name="Miyauchi S."/>
            <person name="Serrano A."/>
            <person name="Linde D."/>
            <person name="Babiker R."/>
            <person name="Drula E."/>
            <person name="Ayuso-Fernandez I."/>
            <person name="Pacheco R."/>
            <person name="Padilla G."/>
            <person name="Ferreira P."/>
            <person name="Barriuso J."/>
            <person name="Kellner H."/>
            <person name="Castanera R."/>
            <person name="Alfaro M."/>
            <person name="Ramirez L."/>
            <person name="Pisabarro A.G."/>
            <person name="Kuo A."/>
            <person name="Tritt A."/>
            <person name="Lipzen A."/>
            <person name="He G."/>
            <person name="Yan M."/>
            <person name="Ng V."/>
            <person name="Cullen D."/>
            <person name="Martin F."/>
            <person name="Rosso M.-N."/>
            <person name="Henrissat B."/>
            <person name="Hibbett D."/>
            <person name="Martinez A.T."/>
            <person name="Grigoriev I.V."/>
        </authorList>
    </citation>
    <scope>NUCLEOTIDE SEQUENCE</scope>
    <source>
        <strain evidence="1">CBS 506.95</strain>
    </source>
</reference>
<evidence type="ECO:0000313" key="1">
    <source>
        <dbReference type="EMBL" id="KAF9531217.1"/>
    </source>
</evidence>
<evidence type="ECO:0000313" key="2">
    <source>
        <dbReference type="Proteomes" id="UP000807306"/>
    </source>
</evidence>
<gene>
    <name evidence="1" type="ORF">CPB83DRAFT_130031</name>
</gene>